<evidence type="ECO:0000259" key="5">
    <source>
        <dbReference type="PROSITE" id="PS50995"/>
    </source>
</evidence>
<dbReference type="PROSITE" id="PS01117">
    <property type="entry name" value="HTH_MARR_1"/>
    <property type="match status" value="1"/>
</dbReference>
<evidence type="ECO:0000256" key="4">
    <source>
        <dbReference type="SAM" id="MobiDB-lite"/>
    </source>
</evidence>
<dbReference type="InterPro" id="IPR023187">
    <property type="entry name" value="Tscrpt_reg_MarR-type_CS"/>
</dbReference>
<dbReference type="SMART" id="SM00347">
    <property type="entry name" value="HTH_MARR"/>
    <property type="match status" value="1"/>
</dbReference>
<evidence type="ECO:0000256" key="1">
    <source>
        <dbReference type="ARBA" id="ARBA00023015"/>
    </source>
</evidence>
<dbReference type="InterPro" id="IPR036388">
    <property type="entry name" value="WH-like_DNA-bd_sf"/>
</dbReference>
<dbReference type="PANTHER" id="PTHR39515:SF2">
    <property type="entry name" value="HTH-TYPE TRANSCRIPTIONAL REGULATOR RV0880"/>
    <property type="match status" value="1"/>
</dbReference>
<dbReference type="RefSeq" id="WP_006373085.1">
    <property type="nucleotide sequence ID" value="NZ_JAAXPC010000003.1"/>
</dbReference>
<dbReference type="SUPFAM" id="SSF46785">
    <property type="entry name" value="Winged helix' DNA-binding domain"/>
    <property type="match status" value="1"/>
</dbReference>
<dbReference type="Proteomes" id="UP000563898">
    <property type="component" value="Unassembled WGS sequence"/>
</dbReference>
<reference evidence="6 7" key="1">
    <citation type="submission" date="2020-04" db="EMBL/GenBank/DDBJ databases">
        <title>MicrobeNet Type strains.</title>
        <authorList>
            <person name="Nicholson A.C."/>
        </authorList>
    </citation>
    <scope>NUCLEOTIDE SEQUENCE [LARGE SCALE GENOMIC DNA]</scope>
    <source>
        <strain evidence="6 7">ATCC BAA-14</strain>
    </source>
</reference>
<evidence type="ECO:0000256" key="2">
    <source>
        <dbReference type="ARBA" id="ARBA00023125"/>
    </source>
</evidence>
<dbReference type="PANTHER" id="PTHR39515">
    <property type="entry name" value="CONSERVED PROTEIN"/>
    <property type="match status" value="1"/>
</dbReference>
<sequence length="167" mass="17881">MADSATPVTLENEGGAPVDAREGLGDVSDVGEALYALLSVLVRQQPREISVTAVSTLSTLRSEGPQRITALATIQGVSQPAMTNLIASLEKSGFVVRRRDPSDGRVSVIELTDAGLEYVLGRRREGSERVGRHLAHLPEDQRAALVAAVPALWELEKAVRGADTHHR</sequence>
<dbReference type="Gene3D" id="1.10.10.10">
    <property type="entry name" value="Winged helix-like DNA-binding domain superfamily/Winged helix DNA-binding domain"/>
    <property type="match status" value="1"/>
</dbReference>
<evidence type="ECO:0000256" key="3">
    <source>
        <dbReference type="ARBA" id="ARBA00023163"/>
    </source>
</evidence>
<dbReference type="InterPro" id="IPR052526">
    <property type="entry name" value="HTH-type_Bedaq_tolerance"/>
</dbReference>
<gene>
    <name evidence="6" type="ORF">HGA05_07680</name>
</gene>
<accession>A0A846WIU2</accession>
<dbReference type="InterPro" id="IPR000835">
    <property type="entry name" value="HTH_MarR-typ"/>
</dbReference>
<keyword evidence="2" id="KW-0238">DNA-binding</keyword>
<dbReference type="Pfam" id="PF01047">
    <property type="entry name" value="MarR"/>
    <property type="match status" value="1"/>
</dbReference>
<dbReference type="GO" id="GO:0003677">
    <property type="term" value="F:DNA binding"/>
    <property type="evidence" value="ECO:0007669"/>
    <property type="project" value="UniProtKB-KW"/>
</dbReference>
<name>A0A846WIU2_9ACTN</name>
<dbReference type="PROSITE" id="PS50995">
    <property type="entry name" value="HTH_MARR_2"/>
    <property type="match status" value="1"/>
</dbReference>
<proteinExistence type="predicted"/>
<comment type="caution">
    <text evidence="6">The sequence shown here is derived from an EMBL/GenBank/DDBJ whole genome shotgun (WGS) entry which is preliminary data.</text>
</comment>
<organism evidence="6 7">
    <name type="scientific">Gordonia polyisoprenivorans</name>
    <dbReference type="NCBI Taxonomy" id="84595"/>
    <lineage>
        <taxon>Bacteria</taxon>
        <taxon>Bacillati</taxon>
        <taxon>Actinomycetota</taxon>
        <taxon>Actinomycetes</taxon>
        <taxon>Mycobacteriales</taxon>
        <taxon>Gordoniaceae</taxon>
        <taxon>Gordonia</taxon>
    </lineage>
</organism>
<protein>
    <submittedName>
        <fullName evidence="6">MarR family transcriptional regulator</fullName>
    </submittedName>
</protein>
<dbReference type="EMBL" id="JAAXPC010000003">
    <property type="protein sequence ID" value="NKY01448.1"/>
    <property type="molecule type" value="Genomic_DNA"/>
</dbReference>
<evidence type="ECO:0000313" key="7">
    <source>
        <dbReference type="Proteomes" id="UP000563898"/>
    </source>
</evidence>
<keyword evidence="3" id="KW-0804">Transcription</keyword>
<dbReference type="InterPro" id="IPR036390">
    <property type="entry name" value="WH_DNA-bd_sf"/>
</dbReference>
<evidence type="ECO:0000313" key="6">
    <source>
        <dbReference type="EMBL" id="NKY01448.1"/>
    </source>
</evidence>
<feature type="domain" description="HTH marR-type" evidence="5">
    <location>
        <begin position="20"/>
        <end position="154"/>
    </location>
</feature>
<feature type="region of interest" description="Disordered" evidence="4">
    <location>
        <begin position="1"/>
        <end position="23"/>
    </location>
</feature>
<dbReference type="AlphaFoldDB" id="A0A846WIU2"/>
<keyword evidence="1" id="KW-0805">Transcription regulation</keyword>
<dbReference type="GO" id="GO:0003700">
    <property type="term" value="F:DNA-binding transcription factor activity"/>
    <property type="evidence" value="ECO:0007669"/>
    <property type="project" value="InterPro"/>
</dbReference>